<accession>A0ABP5PJ58</accession>
<protein>
    <submittedName>
        <fullName evidence="2">Uncharacterized protein</fullName>
    </submittedName>
</protein>
<keyword evidence="3" id="KW-1185">Reference proteome</keyword>
<evidence type="ECO:0000313" key="3">
    <source>
        <dbReference type="Proteomes" id="UP001499843"/>
    </source>
</evidence>
<gene>
    <name evidence="2" type="ORF">GCM10009850_072260</name>
</gene>
<dbReference type="EMBL" id="BAAAQX010000022">
    <property type="protein sequence ID" value="GAA2211766.1"/>
    <property type="molecule type" value="Genomic_DNA"/>
</dbReference>
<feature type="compositionally biased region" description="Basic and acidic residues" evidence="1">
    <location>
        <begin position="1"/>
        <end position="10"/>
    </location>
</feature>
<name>A0ABP5PJ58_9ACTN</name>
<sequence>MARDGRHEDLPAGAEDEDGPVGELQVVGGSGGEQERTDHAEPRCGRHGMAVACSGVVRLGRVEGVLCQQVGDDQVGDDQVGEHGADVMIAAGGLRSSRCRRG</sequence>
<reference evidence="3" key="1">
    <citation type="journal article" date="2019" name="Int. J. Syst. Evol. Microbiol.">
        <title>The Global Catalogue of Microorganisms (GCM) 10K type strain sequencing project: providing services to taxonomists for standard genome sequencing and annotation.</title>
        <authorList>
            <consortium name="The Broad Institute Genomics Platform"/>
            <consortium name="The Broad Institute Genome Sequencing Center for Infectious Disease"/>
            <person name="Wu L."/>
            <person name="Ma J."/>
        </authorList>
    </citation>
    <scope>NUCLEOTIDE SEQUENCE [LARGE SCALE GENOMIC DNA]</scope>
    <source>
        <strain evidence="3">JCM 16114</strain>
    </source>
</reference>
<evidence type="ECO:0000256" key="1">
    <source>
        <dbReference type="SAM" id="MobiDB-lite"/>
    </source>
</evidence>
<feature type="compositionally biased region" description="Basic and acidic residues" evidence="1">
    <location>
        <begin position="33"/>
        <end position="43"/>
    </location>
</feature>
<dbReference type="Proteomes" id="UP001499843">
    <property type="component" value="Unassembled WGS sequence"/>
</dbReference>
<proteinExistence type="predicted"/>
<organism evidence="2 3">
    <name type="scientific">Nonomuraea monospora</name>
    <dbReference type="NCBI Taxonomy" id="568818"/>
    <lineage>
        <taxon>Bacteria</taxon>
        <taxon>Bacillati</taxon>
        <taxon>Actinomycetota</taxon>
        <taxon>Actinomycetes</taxon>
        <taxon>Streptosporangiales</taxon>
        <taxon>Streptosporangiaceae</taxon>
        <taxon>Nonomuraea</taxon>
    </lineage>
</organism>
<feature type="region of interest" description="Disordered" evidence="1">
    <location>
        <begin position="1"/>
        <end position="43"/>
    </location>
</feature>
<comment type="caution">
    <text evidence="2">The sequence shown here is derived from an EMBL/GenBank/DDBJ whole genome shotgun (WGS) entry which is preliminary data.</text>
</comment>
<evidence type="ECO:0000313" key="2">
    <source>
        <dbReference type="EMBL" id="GAA2211766.1"/>
    </source>
</evidence>